<proteinExistence type="predicted"/>
<name>A0A1G5VBR0_9EURY</name>
<evidence type="ECO:0000313" key="2">
    <source>
        <dbReference type="EMBL" id="SDA43361.1"/>
    </source>
</evidence>
<dbReference type="OrthoDB" id="380227at2157"/>
<evidence type="ECO:0000313" key="3">
    <source>
        <dbReference type="Proteomes" id="UP000323439"/>
    </source>
</evidence>
<dbReference type="Proteomes" id="UP000323439">
    <property type="component" value="Unassembled WGS sequence"/>
</dbReference>
<dbReference type="EMBL" id="FMXB01000003">
    <property type="protein sequence ID" value="SDA43361.1"/>
    <property type="molecule type" value="Genomic_DNA"/>
</dbReference>
<feature type="domain" description="SseB protein N-terminal" evidence="1">
    <location>
        <begin position="12"/>
        <end position="126"/>
    </location>
</feature>
<protein>
    <submittedName>
        <fullName evidence="2">SseB protein N-terminal domain-containing protein</fullName>
    </submittedName>
</protein>
<dbReference type="Pfam" id="PF07179">
    <property type="entry name" value="SseB"/>
    <property type="match status" value="1"/>
</dbReference>
<organism evidence="2 3">
    <name type="scientific">Methanobrevibacter millerae</name>
    <dbReference type="NCBI Taxonomy" id="230361"/>
    <lineage>
        <taxon>Archaea</taxon>
        <taxon>Methanobacteriati</taxon>
        <taxon>Methanobacteriota</taxon>
        <taxon>Methanomada group</taxon>
        <taxon>Methanobacteria</taxon>
        <taxon>Methanobacteriales</taxon>
        <taxon>Methanobacteriaceae</taxon>
        <taxon>Methanobrevibacter</taxon>
    </lineage>
</organism>
<reference evidence="2 3" key="1">
    <citation type="submission" date="2016-10" db="EMBL/GenBank/DDBJ databases">
        <authorList>
            <person name="Varghese N."/>
            <person name="Submissions S."/>
        </authorList>
    </citation>
    <scope>NUCLEOTIDE SEQUENCE [LARGE SCALE GENOMIC DNA]</scope>
    <source>
        <strain evidence="2 3">DSM 16643</strain>
    </source>
</reference>
<dbReference type="RefSeq" id="WP_149731159.1">
    <property type="nucleotide sequence ID" value="NZ_FMXB01000003.1"/>
</dbReference>
<keyword evidence="3" id="KW-1185">Reference proteome</keyword>
<gene>
    <name evidence="2" type="ORF">SAMN02910315_00523</name>
</gene>
<accession>A0A1G5VBR0</accession>
<dbReference type="AlphaFoldDB" id="A0A1G5VBR0"/>
<dbReference type="InterPro" id="IPR009839">
    <property type="entry name" value="SseB_N"/>
</dbReference>
<evidence type="ECO:0000259" key="1">
    <source>
        <dbReference type="Pfam" id="PF07179"/>
    </source>
</evidence>
<sequence length="134" mass="15141">MGLREFLNISPKDATKEDNDALIQELKTAQLIMPIEITSNIDLDDIEEGDIIEFDDGLRFKPIKIVNENGDVFIPLYSDDLQLPEPTSAIDIYAKNLAEMIDDNPENISGVVINPFSNYSVEVEMDSFLKLFED</sequence>